<dbReference type="PROSITE" id="PS50994">
    <property type="entry name" value="INTEGRASE"/>
    <property type="match status" value="1"/>
</dbReference>
<feature type="domain" description="HTH IS408-type" evidence="2">
    <location>
        <begin position="4"/>
        <end position="84"/>
    </location>
</feature>
<evidence type="ECO:0000313" key="4">
    <source>
        <dbReference type="EMBL" id="KUO97188.1"/>
    </source>
</evidence>
<dbReference type="GO" id="GO:0003676">
    <property type="term" value="F:nucleic acid binding"/>
    <property type="evidence" value="ECO:0007669"/>
    <property type="project" value="InterPro"/>
</dbReference>
<dbReference type="InterPro" id="IPR012337">
    <property type="entry name" value="RNaseH-like_sf"/>
</dbReference>
<gene>
    <name evidence="4" type="ORF">ATW55_12880</name>
</gene>
<dbReference type="OrthoDB" id="3193769at2"/>
<dbReference type="Pfam" id="PF22483">
    <property type="entry name" value="Mu-transpos_C_2"/>
    <property type="match status" value="1"/>
</dbReference>
<dbReference type="GO" id="GO:0015074">
    <property type="term" value="P:DNA integration"/>
    <property type="evidence" value="ECO:0007669"/>
    <property type="project" value="InterPro"/>
</dbReference>
<dbReference type="NCBIfam" id="NF033546">
    <property type="entry name" value="transpos_IS21"/>
    <property type="match status" value="1"/>
</dbReference>
<comment type="caution">
    <text evidence="4">The sequence shown here is derived from an EMBL/GenBank/DDBJ whole genome shotgun (WGS) entry which is preliminary data.</text>
</comment>
<dbReference type="InterPro" id="IPR036397">
    <property type="entry name" value="RNaseH_sf"/>
</dbReference>
<dbReference type="InterPro" id="IPR001584">
    <property type="entry name" value="Integrase_cat-core"/>
</dbReference>
<proteinExistence type="inferred from homology"/>
<dbReference type="SUPFAM" id="SSF53098">
    <property type="entry name" value="Ribonuclease H-like"/>
    <property type="match status" value="1"/>
</dbReference>
<sequence length="510" mass="58464">MHHIRNILRLSFEAHLSNRAIASSIGVSHSTVKDILERFQFSGLSWPLPDSLDAQALEAALYVKPIGRPSDKPEPDYLYVHKELRRKGVTLQLLWAEYREQYPKGYQYSQFCVRYRQWAKTTDRSLRQTHIAGEKCFVDYAGLTLEIVDPETGEIKPGHLFVAVLGASNFTFAEVHPAQDLASFVGGHVRAFAFFGGVPALLVPDNLKAAVTEANRYESLLNQTYQEMANHYGAAILPTRPRKPKDKAKVEVAVQIAERWILAVLRNRTFFSIAEANTAVHELLERLNDHPFQKLEGTRRSLFAITDQRALKALPKEPYEFALWHRARVYTDCHIEYKRSFYSVPHRLVRQEVDVRITERIVTVFHKHVEVARHSRSRVPGERKTTIEHLPKAHQKHLEWTPDRLIAWGRSLGPNTGMLVERILDAKPHPEMGYRSCLGLLSLSKRYPTDRLEAAVERALNLHAPTYRSVRSILDKGLDRIPLTIEAEEVTPLQHANIRGSQYYARHVVH</sequence>
<keyword evidence="5" id="KW-1185">Reference proteome</keyword>
<evidence type="ECO:0000313" key="5">
    <source>
        <dbReference type="Proteomes" id="UP000053557"/>
    </source>
</evidence>
<dbReference type="EMBL" id="LPVJ01000006">
    <property type="protein sequence ID" value="KUO97188.1"/>
    <property type="molecule type" value="Genomic_DNA"/>
</dbReference>
<dbReference type="RefSeq" id="WP_067711830.1">
    <property type="nucleotide sequence ID" value="NZ_LPVJ01000006.1"/>
</dbReference>
<comment type="similarity">
    <text evidence="1">Belongs to the transposase IS21/IS408/IS1162 family.</text>
</comment>
<evidence type="ECO:0000256" key="1">
    <source>
        <dbReference type="ARBA" id="ARBA00009277"/>
    </source>
</evidence>
<dbReference type="PANTHER" id="PTHR35004">
    <property type="entry name" value="TRANSPOSASE RV3428C-RELATED"/>
    <property type="match status" value="1"/>
</dbReference>
<feature type="domain" description="Integrase catalytic" evidence="3">
    <location>
        <begin position="124"/>
        <end position="308"/>
    </location>
</feature>
<dbReference type="InterPro" id="IPR054353">
    <property type="entry name" value="IstA-like_C"/>
</dbReference>
<organism evidence="4 5">
    <name type="scientific">Ferroacidibacillus organovorans</name>
    <dbReference type="NCBI Taxonomy" id="1765683"/>
    <lineage>
        <taxon>Bacteria</taxon>
        <taxon>Bacillati</taxon>
        <taxon>Bacillota</taxon>
        <taxon>Bacilli</taxon>
        <taxon>Bacillales</taxon>
        <taxon>Alicyclobacillaceae</taxon>
        <taxon>Ferroacidibacillus</taxon>
    </lineage>
</organism>
<dbReference type="PROSITE" id="PS50532">
    <property type="entry name" value="HTH_IS408"/>
    <property type="match status" value="1"/>
</dbReference>
<dbReference type="AlphaFoldDB" id="A0A117SYM8"/>
<dbReference type="InterPro" id="IPR017895">
    <property type="entry name" value="HTH_IS408/IS1162_type"/>
</dbReference>
<reference evidence="4 5" key="1">
    <citation type="submission" date="2015-12" db="EMBL/GenBank/DDBJ databases">
        <title>Draft genome sequence of Acidibacillus ferrooxidans ITV001, isolated from a chalcopyrite acid mine drainage site in Brazil.</title>
        <authorList>
            <person name="Dall'Agnol H."/>
            <person name="Nancucheo I."/>
            <person name="Johnson B."/>
            <person name="Oliveira R."/>
            <person name="Leite L."/>
            <person name="Pylro V."/>
            <person name="Nunes G.L."/>
            <person name="Tzotzos G."/>
            <person name="Fernandes G.R."/>
            <person name="Dutra J."/>
            <person name="Orellana S.C."/>
            <person name="Oliveira G."/>
        </authorList>
    </citation>
    <scope>NUCLEOTIDE SEQUENCE [LARGE SCALE GENOMIC DNA]</scope>
    <source>
        <strain evidence="5">ITV01</strain>
    </source>
</reference>
<dbReference type="Gene3D" id="3.30.420.10">
    <property type="entry name" value="Ribonuclease H-like superfamily/Ribonuclease H"/>
    <property type="match status" value="1"/>
</dbReference>
<protein>
    <submittedName>
        <fullName evidence="4">Integrase</fullName>
    </submittedName>
</protein>
<accession>A0A117SYM8</accession>
<dbReference type="Proteomes" id="UP000053557">
    <property type="component" value="Unassembled WGS sequence"/>
</dbReference>
<evidence type="ECO:0000259" key="3">
    <source>
        <dbReference type="PROSITE" id="PS50994"/>
    </source>
</evidence>
<name>A0A117SYM8_9BACL</name>
<evidence type="ECO:0000259" key="2">
    <source>
        <dbReference type="PROSITE" id="PS50532"/>
    </source>
</evidence>
<dbReference type="PANTHER" id="PTHR35004:SF8">
    <property type="entry name" value="TRANSPOSASE RV3428C-RELATED"/>
    <property type="match status" value="1"/>
</dbReference>